<dbReference type="Pfam" id="PF20976">
    <property type="entry name" value="Pop8"/>
    <property type="match status" value="1"/>
</dbReference>
<dbReference type="GO" id="GO:0005655">
    <property type="term" value="C:nucleolar ribonuclease P complex"/>
    <property type="evidence" value="ECO:0007669"/>
    <property type="project" value="InterPro"/>
</dbReference>
<gene>
    <name evidence="2" type="ORF">AW171_hschr63857</name>
</gene>
<proteinExistence type="predicted"/>
<dbReference type="PANTHER" id="PTHR28173:SF1">
    <property type="entry name" value="RIBONUCLEASES P_MRP PROTEIN SUBUNIT POP8"/>
    <property type="match status" value="1"/>
</dbReference>
<name>A0A120K2L1_9SACH</name>
<dbReference type="InterPro" id="IPR020347">
    <property type="entry name" value="Pop8"/>
</dbReference>
<dbReference type="PANTHER" id="PTHR28173">
    <property type="entry name" value="RIBONUCLEASES P/MRP PROTEIN SUBUNIT POP8"/>
    <property type="match status" value="1"/>
</dbReference>
<dbReference type="InterPro" id="IPR049128">
    <property type="entry name" value="Pop8-like_dom"/>
</dbReference>
<evidence type="ECO:0000313" key="2">
    <source>
        <dbReference type="EMBL" id="AMD21870.1"/>
    </source>
</evidence>
<dbReference type="GO" id="GO:0000171">
    <property type="term" value="F:ribonuclease MRP activity"/>
    <property type="evidence" value="ECO:0007669"/>
    <property type="project" value="TreeGrafter"/>
</dbReference>
<keyword evidence="3" id="KW-1185">Reference proteome</keyword>
<evidence type="ECO:0000313" key="3">
    <source>
        <dbReference type="Proteomes" id="UP000243052"/>
    </source>
</evidence>
<dbReference type="AlphaFoldDB" id="A0A120K2L1"/>
<reference evidence="2 3" key="1">
    <citation type="submission" date="2016-01" db="EMBL/GenBank/DDBJ databases">
        <title>Genome sequence of the yeast Holleya sinecauda.</title>
        <authorList>
            <person name="Dietrich F.S."/>
        </authorList>
    </citation>
    <scope>NUCLEOTIDE SEQUENCE [LARGE SCALE GENOMIC DNA]</scope>
    <source>
        <strain evidence="2 3">ATCC 58844</strain>
    </source>
</reference>
<dbReference type="EMBL" id="CP014246">
    <property type="protein sequence ID" value="AMD21870.1"/>
    <property type="molecule type" value="Genomic_DNA"/>
</dbReference>
<dbReference type="RefSeq" id="XP_017988866.1">
    <property type="nucleotide sequence ID" value="XM_018133377.1"/>
</dbReference>
<dbReference type="Proteomes" id="UP000243052">
    <property type="component" value="Chromosome vi"/>
</dbReference>
<evidence type="ECO:0000259" key="1">
    <source>
        <dbReference type="Pfam" id="PF20976"/>
    </source>
</evidence>
<dbReference type="GeneID" id="28725187"/>
<sequence length="134" mass="15350">MKSFTNQISHSLYYKLKITTQDSINVIEQTIDEMTWRQFINNALSKGHGIFGESIDYEFLNISDRIAFVRVGSHDHHTFTSALTTYVSGDELLGFPLVVEIIQETVNPTKLSITDDDKIWLKSYIESAQEDLKC</sequence>
<protein>
    <submittedName>
        <fullName evidence="2">HFR015Cp</fullName>
    </submittedName>
</protein>
<dbReference type="OrthoDB" id="4056858at2759"/>
<dbReference type="STRING" id="45286.A0A120K2L1"/>
<organism evidence="2 3">
    <name type="scientific">Eremothecium sinecaudum</name>
    <dbReference type="NCBI Taxonomy" id="45286"/>
    <lineage>
        <taxon>Eukaryota</taxon>
        <taxon>Fungi</taxon>
        <taxon>Dikarya</taxon>
        <taxon>Ascomycota</taxon>
        <taxon>Saccharomycotina</taxon>
        <taxon>Saccharomycetes</taxon>
        <taxon>Saccharomycetales</taxon>
        <taxon>Saccharomycetaceae</taxon>
        <taxon>Eremothecium</taxon>
    </lineage>
</organism>
<dbReference type="GO" id="GO:0008033">
    <property type="term" value="P:tRNA processing"/>
    <property type="evidence" value="ECO:0007669"/>
    <property type="project" value="InterPro"/>
</dbReference>
<accession>A0A120K2L1</accession>
<feature type="domain" description="Ribonucleases P/MRP subunit Pop8-like" evidence="1">
    <location>
        <begin position="13"/>
        <end position="86"/>
    </location>
</feature>
<dbReference type="GO" id="GO:0004526">
    <property type="term" value="F:ribonuclease P activity"/>
    <property type="evidence" value="ECO:0007669"/>
    <property type="project" value="TreeGrafter"/>
</dbReference>
<dbReference type="GO" id="GO:0000172">
    <property type="term" value="C:ribonuclease MRP complex"/>
    <property type="evidence" value="ECO:0007669"/>
    <property type="project" value="InterPro"/>
</dbReference>
<dbReference type="GO" id="GO:0000294">
    <property type="term" value="P:nuclear-transcribed mRNA catabolic process, RNase MRP-dependent"/>
    <property type="evidence" value="ECO:0007669"/>
    <property type="project" value="TreeGrafter"/>
</dbReference>
<dbReference type="GO" id="GO:0034965">
    <property type="term" value="P:intronic box C/D snoRNA processing"/>
    <property type="evidence" value="ECO:0007669"/>
    <property type="project" value="TreeGrafter"/>
</dbReference>